<comment type="similarity">
    <text evidence="2">Belongs to the RdgC family.</text>
</comment>
<keyword evidence="4" id="KW-0963">Cytoplasm</keyword>
<evidence type="ECO:0000313" key="7">
    <source>
        <dbReference type="Proteomes" id="UP000027318"/>
    </source>
</evidence>
<accession>A0A063Y215</accession>
<dbReference type="GO" id="GO:0006310">
    <property type="term" value="P:DNA recombination"/>
    <property type="evidence" value="ECO:0007669"/>
    <property type="project" value="UniProtKB-KW"/>
</dbReference>
<proteinExistence type="inferred from homology"/>
<evidence type="ECO:0000256" key="4">
    <source>
        <dbReference type="ARBA" id="ARBA00022490"/>
    </source>
</evidence>
<dbReference type="Pfam" id="PF04381">
    <property type="entry name" value="RdgC"/>
    <property type="match status" value="1"/>
</dbReference>
<dbReference type="AlphaFoldDB" id="A0A063Y215"/>
<evidence type="ECO:0000256" key="1">
    <source>
        <dbReference type="ARBA" id="ARBA00004453"/>
    </source>
</evidence>
<dbReference type="PANTHER" id="PTHR38103">
    <property type="entry name" value="RECOMBINATION-ASSOCIATED PROTEIN RDGC"/>
    <property type="match status" value="1"/>
</dbReference>
<comment type="subcellular location">
    <subcellularLocation>
        <location evidence="1">Cytoplasm</location>
        <location evidence="1">Nucleoid</location>
    </subcellularLocation>
</comment>
<keyword evidence="5" id="KW-0233">DNA recombination</keyword>
<sequence>MNGFKNLLCYRFQPAADLTTESLEEALSAHPFVPCGRQELQRSGWVSPCPLADSLVFSSNGYHLVSLLKEERILPASVVRDELQLRVHKIEQDEARKVYKKEKDQLKDDVIQELLPRAFSKRQSTRALLMPQQGWILIDASSFNRGELLLNALREALGSLKVRPLAVNTAPASILTQWLQDANQIASGFEIGDECELRDTSAEGGVIRIKGQPLHSDEIVAHLESMQVTRLAMTWESQLEFLLHADLSLHRLRMSDQYQEQLEQDRPEDELADFDASVARLGLEMSRLLPDLIHCFGGEPASE</sequence>
<comment type="caution">
    <text evidence="6">The sequence shown here is derived from an EMBL/GenBank/DDBJ whole genome shotgun (WGS) entry which is preliminary data.</text>
</comment>
<gene>
    <name evidence="6" type="ORF">ADINL_2992</name>
</gene>
<dbReference type="GO" id="GO:0000018">
    <property type="term" value="P:regulation of DNA recombination"/>
    <property type="evidence" value="ECO:0007669"/>
    <property type="project" value="TreeGrafter"/>
</dbReference>
<dbReference type="OrthoDB" id="5290530at2"/>
<dbReference type="GO" id="GO:0003690">
    <property type="term" value="F:double-stranded DNA binding"/>
    <property type="evidence" value="ECO:0007669"/>
    <property type="project" value="TreeGrafter"/>
</dbReference>
<organism evidence="6 7">
    <name type="scientific">Nitrincola lacisaponensis</name>
    <dbReference type="NCBI Taxonomy" id="267850"/>
    <lineage>
        <taxon>Bacteria</taxon>
        <taxon>Pseudomonadati</taxon>
        <taxon>Pseudomonadota</taxon>
        <taxon>Gammaproteobacteria</taxon>
        <taxon>Oceanospirillales</taxon>
        <taxon>Oceanospirillaceae</taxon>
        <taxon>Nitrincola</taxon>
    </lineage>
</organism>
<dbReference type="PANTHER" id="PTHR38103:SF1">
    <property type="entry name" value="RECOMBINATION-ASSOCIATED PROTEIN RDGC"/>
    <property type="match status" value="1"/>
</dbReference>
<dbReference type="NCBIfam" id="NF001464">
    <property type="entry name" value="PRK00321.1-5"/>
    <property type="match status" value="1"/>
</dbReference>
<name>A0A063Y215_9GAMM</name>
<protein>
    <recommendedName>
        <fullName evidence="3">Recombination-associated protein RdgC</fullName>
    </recommendedName>
</protein>
<dbReference type="Proteomes" id="UP000027318">
    <property type="component" value="Unassembled WGS sequence"/>
</dbReference>
<dbReference type="RefSeq" id="WP_036549865.1">
    <property type="nucleotide sequence ID" value="NZ_JBKBNO010000003.1"/>
</dbReference>
<reference evidence="6 7" key="1">
    <citation type="journal article" date="2005" name="Int. J. Syst. Evol. Microbiol.">
        <title>Nitrincola lacisaponensis gen. nov., sp. nov., a novel alkaliphilic bacterium isolated from an alkaline, saline lake.</title>
        <authorList>
            <person name="Dimitriu P.A."/>
            <person name="Shukla S.K."/>
            <person name="Conradt J."/>
            <person name="Marquez M.C."/>
            <person name="Ventosa A."/>
            <person name="Maglia A."/>
            <person name="Peyton B.M."/>
            <person name="Pinkart H.C."/>
            <person name="Mormile M.R."/>
        </authorList>
    </citation>
    <scope>NUCLEOTIDE SEQUENCE [LARGE SCALE GENOMIC DNA]</scope>
    <source>
        <strain evidence="6 7">4CA</strain>
    </source>
</reference>
<keyword evidence="7" id="KW-1185">Reference proteome</keyword>
<dbReference type="STRING" id="267850.ADINL_2992"/>
<evidence type="ECO:0000313" key="6">
    <source>
        <dbReference type="EMBL" id="KDE38537.1"/>
    </source>
</evidence>
<dbReference type="InterPro" id="IPR007476">
    <property type="entry name" value="RdgC"/>
</dbReference>
<dbReference type="EMBL" id="JMSZ01000042">
    <property type="protein sequence ID" value="KDE38537.1"/>
    <property type="molecule type" value="Genomic_DNA"/>
</dbReference>
<evidence type="ECO:0000256" key="5">
    <source>
        <dbReference type="ARBA" id="ARBA00023172"/>
    </source>
</evidence>
<evidence type="ECO:0000256" key="2">
    <source>
        <dbReference type="ARBA" id="ARBA00008657"/>
    </source>
</evidence>
<evidence type="ECO:0000256" key="3">
    <source>
        <dbReference type="ARBA" id="ARBA00022296"/>
    </source>
</evidence>
<dbReference type="GO" id="GO:0043590">
    <property type="term" value="C:bacterial nucleoid"/>
    <property type="evidence" value="ECO:0007669"/>
    <property type="project" value="TreeGrafter"/>
</dbReference>